<organism evidence="3 4">
    <name type="scientific">Aegilops tauschii subsp. strangulata</name>
    <name type="common">Goatgrass</name>
    <dbReference type="NCBI Taxonomy" id="200361"/>
    <lineage>
        <taxon>Eukaryota</taxon>
        <taxon>Viridiplantae</taxon>
        <taxon>Streptophyta</taxon>
        <taxon>Embryophyta</taxon>
        <taxon>Tracheophyta</taxon>
        <taxon>Spermatophyta</taxon>
        <taxon>Magnoliopsida</taxon>
        <taxon>Liliopsida</taxon>
        <taxon>Poales</taxon>
        <taxon>Poaceae</taxon>
        <taxon>BOP clade</taxon>
        <taxon>Pooideae</taxon>
        <taxon>Triticodae</taxon>
        <taxon>Triticeae</taxon>
        <taxon>Triticinae</taxon>
        <taxon>Aegilops</taxon>
    </lineage>
</organism>
<evidence type="ECO:0000313" key="4">
    <source>
        <dbReference type="Proteomes" id="UP000015105"/>
    </source>
</evidence>
<dbReference type="Gramene" id="AET2Gv21238000.3">
    <property type="protein sequence ID" value="AET2Gv21238000.3"/>
    <property type="gene ID" value="AET2Gv21238000"/>
</dbReference>
<keyword evidence="2" id="KW-0472">Membrane</keyword>
<sequence length="291" mass="31846">FFLFPTRSPHATVVPSPRQTPAAVSRGSPAPLPIPLSHPTCDRCRSRSRSRRKKPELGEPRLPDGELVVGGGETEGMAGRAAVRSCVQTALKAANSVVGLAGMAVILYALWVLRAWSQQAAGHLPAPWFIYTLLSLGIIMCLLTCSGHIAAETANSPCLSCHMIFVFLLVILEAAIAADVFLNSYWEEDFPDDPSGKFDEFKHFVRSNFDICEWVALSVVAAQALSIILAMVLRALGPDNEIEYDSDDDAVPARLPLLRNKPQHGPNYGEPNSPRRIDSWHVRILDKANQQ</sequence>
<feature type="transmembrane region" description="Helical" evidence="2">
    <location>
        <begin position="128"/>
        <end position="151"/>
    </location>
</feature>
<name>A0A453DGW4_AEGTS</name>
<feature type="compositionally biased region" description="Basic and acidic residues" evidence="1">
    <location>
        <begin position="55"/>
        <end position="64"/>
    </location>
</feature>
<feature type="transmembrane region" description="Helical" evidence="2">
    <location>
        <begin position="163"/>
        <end position="186"/>
    </location>
</feature>
<feature type="transmembrane region" description="Helical" evidence="2">
    <location>
        <begin position="97"/>
        <end position="116"/>
    </location>
</feature>
<feature type="transmembrane region" description="Helical" evidence="2">
    <location>
        <begin position="214"/>
        <end position="233"/>
    </location>
</feature>
<keyword evidence="4" id="KW-1185">Reference proteome</keyword>
<evidence type="ECO:0000256" key="2">
    <source>
        <dbReference type="SAM" id="Phobius"/>
    </source>
</evidence>
<reference evidence="4" key="2">
    <citation type="journal article" date="2017" name="Nat. Plants">
        <title>The Aegilops tauschii genome reveals multiple impacts of transposons.</title>
        <authorList>
            <person name="Zhao G."/>
            <person name="Zou C."/>
            <person name="Li K."/>
            <person name="Wang K."/>
            <person name="Li T."/>
            <person name="Gao L."/>
            <person name="Zhang X."/>
            <person name="Wang H."/>
            <person name="Yang Z."/>
            <person name="Liu X."/>
            <person name="Jiang W."/>
            <person name="Mao L."/>
            <person name="Kong X."/>
            <person name="Jiao Y."/>
            <person name="Jia J."/>
        </authorList>
    </citation>
    <scope>NUCLEOTIDE SEQUENCE [LARGE SCALE GENOMIC DNA]</scope>
    <source>
        <strain evidence="4">cv. AL8/78</strain>
    </source>
</reference>
<evidence type="ECO:0000313" key="3">
    <source>
        <dbReference type="EnsemblPlants" id="AET2Gv21238000.3"/>
    </source>
</evidence>
<dbReference type="AlphaFoldDB" id="A0A453DGW4"/>
<keyword evidence="2" id="KW-1133">Transmembrane helix</keyword>
<reference evidence="4" key="1">
    <citation type="journal article" date="2014" name="Science">
        <title>Ancient hybridizations among the ancestral genomes of bread wheat.</title>
        <authorList>
            <consortium name="International Wheat Genome Sequencing Consortium,"/>
            <person name="Marcussen T."/>
            <person name="Sandve S.R."/>
            <person name="Heier L."/>
            <person name="Spannagl M."/>
            <person name="Pfeifer M."/>
            <person name="Jakobsen K.S."/>
            <person name="Wulff B.B."/>
            <person name="Steuernagel B."/>
            <person name="Mayer K.F."/>
            <person name="Olsen O.A."/>
        </authorList>
    </citation>
    <scope>NUCLEOTIDE SEQUENCE [LARGE SCALE GENOMIC DNA]</scope>
    <source>
        <strain evidence="4">cv. AL8/78</strain>
    </source>
</reference>
<dbReference type="EnsemblPlants" id="AET2Gv21238000.3">
    <property type="protein sequence ID" value="AET2Gv21238000.3"/>
    <property type="gene ID" value="AET2Gv21238000"/>
</dbReference>
<proteinExistence type="predicted"/>
<reference evidence="3" key="3">
    <citation type="journal article" date="2017" name="Nature">
        <title>Genome sequence of the progenitor of the wheat D genome Aegilops tauschii.</title>
        <authorList>
            <person name="Luo M.C."/>
            <person name="Gu Y.Q."/>
            <person name="Puiu D."/>
            <person name="Wang H."/>
            <person name="Twardziok S.O."/>
            <person name="Deal K.R."/>
            <person name="Huo N."/>
            <person name="Zhu T."/>
            <person name="Wang L."/>
            <person name="Wang Y."/>
            <person name="McGuire P.E."/>
            <person name="Liu S."/>
            <person name="Long H."/>
            <person name="Ramasamy R.K."/>
            <person name="Rodriguez J.C."/>
            <person name="Van S.L."/>
            <person name="Yuan L."/>
            <person name="Wang Z."/>
            <person name="Xia Z."/>
            <person name="Xiao L."/>
            <person name="Anderson O.D."/>
            <person name="Ouyang S."/>
            <person name="Liang Y."/>
            <person name="Zimin A.V."/>
            <person name="Pertea G."/>
            <person name="Qi P."/>
            <person name="Bennetzen J.L."/>
            <person name="Dai X."/>
            <person name="Dawson M.W."/>
            <person name="Muller H.G."/>
            <person name="Kugler K."/>
            <person name="Rivarola-Duarte L."/>
            <person name="Spannagl M."/>
            <person name="Mayer K.F.X."/>
            <person name="Lu F.H."/>
            <person name="Bevan M.W."/>
            <person name="Leroy P."/>
            <person name="Li P."/>
            <person name="You F.M."/>
            <person name="Sun Q."/>
            <person name="Liu Z."/>
            <person name="Lyons E."/>
            <person name="Wicker T."/>
            <person name="Salzberg S.L."/>
            <person name="Devos K.M."/>
            <person name="Dvorak J."/>
        </authorList>
    </citation>
    <scope>NUCLEOTIDE SEQUENCE [LARGE SCALE GENOMIC DNA]</scope>
    <source>
        <strain evidence="3">cv. AL8/78</strain>
    </source>
</reference>
<dbReference type="Proteomes" id="UP000015105">
    <property type="component" value="Chromosome 2D"/>
</dbReference>
<accession>A0A453DGW4</accession>
<reference evidence="3" key="5">
    <citation type="journal article" date="2021" name="G3 (Bethesda)">
        <title>Aegilops tauschii genome assembly Aet v5.0 features greater sequence contiguity and improved annotation.</title>
        <authorList>
            <person name="Wang L."/>
            <person name="Zhu T."/>
            <person name="Rodriguez J.C."/>
            <person name="Deal K.R."/>
            <person name="Dubcovsky J."/>
            <person name="McGuire P.E."/>
            <person name="Lux T."/>
            <person name="Spannagl M."/>
            <person name="Mayer K.F.X."/>
            <person name="Baldrich P."/>
            <person name="Meyers B.C."/>
            <person name="Huo N."/>
            <person name="Gu Y.Q."/>
            <person name="Zhou H."/>
            <person name="Devos K.M."/>
            <person name="Bennetzen J.L."/>
            <person name="Unver T."/>
            <person name="Budak H."/>
            <person name="Gulick P.J."/>
            <person name="Galiba G."/>
            <person name="Kalapos B."/>
            <person name="Nelson D.R."/>
            <person name="Li P."/>
            <person name="You F.M."/>
            <person name="Luo M.C."/>
            <person name="Dvorak J."/>
        </authorList>
    </citation>
    <scope>NUCLEOTIDE SEQUENCE [LARGE SCALE GENOMIC DNA]</scope>
    <source>
        <strain evidence="3">cv. AL8/78</strain>
    </source>
</reference>
<keyword evidence="2" id="KW-0812">Transmembrane</keyword>
<feature type="region of interest" description="Disordered" evidence="1">
    <location>
        <begin position="1"/>
        <end position="69"/>
    </location>
</feature>
<evidence type="ECO:0008006" key="5">
    <source>
        <dbReference type="Google" id="ProtNLM"/>
    </source>
</evidence>
<dbReference type="STRING" id="200361.A0A453DGW4"/>
<evidence type="ECO:0000256" key="1">
    <source>
        <dbReference type="SAM" id="MobiDB-lite"/>
    </source>
</evidence>
<protein>
    <recommendedName>
        <fullName evidence="5">Tetraspanin</fullName>
    </recommendedName>
</protein>
<reference evidence="3" key="4">
    <citation type="submission" date="2019-03" db="UniProtKB">
        <authorList>
            <consortium name="EnsemblPlants"/>
        </authorList>
    </citation>
    <scope>IDENTIFICATION</scope>
</reference>